<dbReference type="PANTHER" id="PTHR35558:SF1">
    <property type="entry name" value="ENDONUCLEASE_EXONUCLEASE_PHOSPHATASE DOMAIN-CONTAINING PROTEIN"/>
    <property type="match status" value="1"/>
</dbReference>
<dbReference type="EMBL" id="CM004466">
    <property type="protein sequence ID" value="OCU00151.1"/>
    <property type="molecule type" value="Genomic_DNA"/>
</dbReference>
<dbReference type="OMA" id="NIWEANR"/>
<gene>
    <name evidence="2" type="ORF">XELAEV_18005937mg</name>
</gene>
<dbReference type="AlphaFoldDB" id="A0A974DZ95"/>
<feature type="region of interest" description="Disordered" evidence="1">
    <location>
        <begin position="284"/>
        <end position="307"/>
    </location>
</feature>
<dbReference type="Proteomes" id="UP000694892">
    <property type="component" value="Chromosome 1L"/>
</dbReference>
<protein>
    <submittedName>
        <fullName evidence="2">Uncharacterized protein</fullName>
    </submittedName>
</protein>
<reference evidence="3" key="1">
    <citation type="journal article" date="2016" name="Nature">
        <title>Genome evolution in the allotetraploid frog Xenopus laevis.</title>
        <authorList>
            <person name="Session A.M."/>
            <person name="Uno Y."/>
            <person name="Kwon T."/>
            <person name="Chapman J.A."/>
            <person name="Toyoda A."/>
            <person name="Takahashi S."/>
            <person name="Fukui A."/>
            <person name="Hikosaka A."/>
            <person name="Suzuki A."/>
            <person name="Kondo M."/>
            <person name="van Heeringen S.J."/>
            <person name="Quigley I."/>
            <person name="Heinz S."/>
            <person name="Ogino H."/>
            <person name="Ochi H."/>
            <person name="Hellsten U."/>
            <person name="Lyons J.B."/>
            <person name="Simakov O."/>
            <person name="Putnam N."/>
            <person name="Stites J."/>
            <person name="Kuroki Y."/>
            <person name="Tanaka T."/>
            <person name="Michiue T."/>
            <person name="Watanabe M."/>
            <person name="Bogdanovic O."/>
            <person name="Lister R."/>
            <person name="Georgiou G."/>
            <person name="Paranjpe S.S."/>
            <person name="van Kruijsbergen I."/>
            <person name="Shu S."/>
            <person name="Carlson J."/>
            <person name="Kinoshita T."/>
            <person name="Ohta Y."/>
            <person name="Mawaribuchi S."/>
            <person name="Jenkins J."/>
            <person name="Grimwood J."/>
            <person name="Schmutz J."/>
            <person name="Mitros T."/>
            <person name="Mozaffari S.V."/>
            <person name="Suzuki Y."/>
            <person name="Haramoto Y."/>
            <person name="Yamamoto T.S."/>
            <person name="Takagi C."/>
            <person name="Heald R."/>
            <person name="Miller K."/>
            <person name="Haudenschild C."/>
            <person name="Kitzman J."/>
            <person name="Nakayama T."/>
            <person name="Izutsu Y."/>
            <person name="Robert J."/>
            <person name="Fortriede J."/>
            <person name="Burns K."/>
            <person name="Lotay V."/>
            <person name="Karimi K."/>
            <person name="Yasuoka Y."/>
            <person name="Dichmann D.S."/>
            <person name="Flajnik M.F."/>
            <person name="Houston D.W."/>
            <person name="Shendure J."/>
            <person name="DuPasquier L."/>
            <person name="Vize P.D."/>
            <person name="Zorn A.M."/>
            <person name="Ito M."/>
            <person name="Marcotte E.M."/>
            <person name="Wallingford J.B."/>
            <person name="Ito Y."/>
            <person name="Asashima M."/>
            <person name="Ueno N."/>
            <person name="Matsuda Y."/>
            <person name="Veenstra G.J."/>
            <person name="Fujiyama A."/>
            <person name="Harland R.M."/>
            <person name="Taira M."/>
            <person name="Rokhsar D.S."/>
        </authorList>
    </citation>
    <scope>NUCLEOTIDE SEQUENCE [LARGE SCALE GENOMIC DNA]</scope>
    <source>
        <strain evidence="3">J</strain>
    </source>
</reference>
<proteinExistence type="predicted"/>
<evidence type="ECO:0000256" key="1">
    <source>
        <dbReference type="SAM" id="MobiDB-lite"/>
    </source>
</evidence>
<accession>A0A974DZ95</accession>
<evidence type="ECO:0000313" key="3">
    <source>
        <dbReference type="Proteomes" id="UP000694892"/>
    </source>
</evidence>
<feature type="compositionally biased region" description="Low complexity" evidence="1">
    <location>
        <begin position="26"/>
        <end position="36"/>
    </location>
</feature>
<sequence>MADNIDALLARIRTEAERRGDDWLRQLLPEEQPQQPATSGMRTRRSRPPTRLSPSPPTQRRRVPLRSPQSVTACGKGSGRPRAPSPDSRLTAERRNTPAAGPSTAQRGSRRSRQPSGRGSGTARENGRGDSRHPQLSAEGQFQQLTEEEREMSVHLGSQASNEGDAVAAGIGREHAQWQQTGRRDIPSEQGVRSLIKEAQSASQRGGFSVGAQAMNNRFGTELSGAGGGGADGDPQTAAWYAGSALQGTSSARVPQAGPTRGSVAGCQVWATGSASPSIAAVNRRRDGDVQQPRTAQDNGTDTVAGTDTINTTVQGMLTGQGANTDTAIPGTSHLGGESLAGFMAGLRQLLGHWDGKGQVAGSGGNNISASTGAKGAAEATATKPGDKPIPMSDASKGHAYICFEGPMGAHLKPEVRQKIWKREYVDIFMLLPLERFNIDKFEKGKEHRKEEDEDRRRFRLIPRTFGNWLQAFSILASIVGEKHPEQCSALFCYLDNIWEANRVYGGLVWLRYDEQFRQRRSELGSQRHWFVDEVNEQ</sequence>
<feature type="compositionally biased region" description="Polar residues" evidence="1">
    <location>
        <begin position="292"/>
        <end position="307"/>
    </location>
</feature>
<evidence type="ECO:0000313" key="2">
    <source>
        <dbReference type="EMBL" id="OCU00151.1"/>
    </source>
</evidence>
<name>A0A974DZ95_XENLA</name>
<dbReference type="PANTHER" id="PTHR35558">
    <property type="entry name" value="SGNH_HYDRO DOMAIN-CONTAINING PROTEIN"/>
    <property type="match status" value="1"/>
</dbReference>
<feature type="region of interest" description="Disordered" evidence="1">
    <location>
        <begin position="16"/>
        <end position="136"/>
    </location>
</feature>
<organism evidence="2 3">
    <name type="scientific">Xenopus laevis</name>
    <name type="common">African clawed frog</name>
    <dbReference type="NCBI Taxonomy" id="8355"/>
    <lineage>
        <taxon>Eukaryota</taxon>
        <taxon>Metazoa</taxon>
        <taxon>Chordata</taxon>
        <taxon>Craniata</taxon>
        <taxon>Vertebrata</taxon>
        <taxon>Euteleostomi</taxon>
        <taxon>Amphibia</taxon>
        <taxon>Batrachia</taxon>
        <taxon>Anura</taxon>
        <taxon>Pipoidea</taxon>
        <taxon>Pipidae</taxon>
        <taxon>Xenopodinae</taxon>
        <taxon>Xenopus</taxon>
        <taxon>Xenopus</taxon>
    </lineage>
</organism>